<evidence type="ECO:0000259" key="12">
    <source>
        <dbReference type="Pfam" id="PF01225"/>
    </source>
</evidence>
<keyword evidence="16" id="KW-1185">Reference proteome</keyword>
<dbReference type="Gene3D" id="3.40.1190.10">
    <property type="entry name" value="Mur-like, catalytic domain"/>
    <property type="match status" value="1"/>
</dbReference>
<dbReference type="SUPFAM" id="SSF53244">
    <property type="entry name" value="MurD-like peptide ligases, peptide-binding domain"/>
    <property type="match status" value="1"/>
</dbReference>
<dbReference type="Pfam" id="PF02875">
    <property type="entry name" value="Mur_ligase_C"/>
    <property type="match status" value="1"/>
</dbReference>
<feature type="domain" description="Mur ligase C-terminal" evidence="13">
    <location>
        <begin position="319"/>
        <end position="437"/>
    </location>
</feature>
<dbReference type="GO" id="GO:0005524">
    <property type="term" value="F:ATP binding"/>
    <property type="evidence" value="ECO:0007669"/>
    <property type="project" value="UniProtKB-UniRule"/>
</dbReference>
<comment type="caution">
    <text evidence="15">The sequence shown here is derived from an EMBL/GenBank/DDBJ whole genome shotgun (WGS) entry which is preliminary data.</text>
</comment>
<feature type="domain" description="Mur ligase N-terminal catalytic" evidence="12">
    <location>
        <begin position="26"/>
        <end position="81"/>
    </location>
</feature>
<keyword evidence="3 10" id="KW-0132">Cell division</keyword>
<dbReference type="SUPFAM" id="SSF53623">
    <property type="entry name" value="MurD-like peptide ligases, catalytic domain"/>
    <property type="match status" value="1"/>
</dbReference>
<dbReference type="UniPathway" id="UPA00219"/>
<dbReference type="InterPro" id="IPR005863">
    <property type="entry name" value="UDP-N-AcMur_synth"/>
</dbReference>
<evidence type="ECO:0000256" key="2">
    <source>
        <dbReference type="ARBA" id="ARBA00022598"/>
    </source>
</evidence>
<feature type="domain" description="Mur ligase central" evidence="14">
    <location>
        <begin position="108"/>
        <end position="297"/>
    </location>
</feature>
<reference evidence="15 16" key="1">
    <citation type="journal article" date="2015" name="Int. J. Syst. Evol. Microbiol.">
        <title>Halomonas salicampi sp. nov., a halotolerant and alkalitolerant bacterium isolated from a saltern soil.</title>
        <authorList>
            <person name="Lee J.C."/>
            <person name="Kim Y.S."/>
            <person name="Yun B.S."/>
            <person name="Whang K.S."/>
        </authorList>
    </citation>
    <scope>NUCLEOTIDE SEQUENCE [LARGE SCALE GENOMIC DNA]</scope>
    <source>
        <strain evidence="15 16">BH103</strain>
    </source>
</reference>
<dbReference type="InterPro" id="IPR036615">
    <property type="entry name" value="Mur_ligase_C_dom_sf"/>
</dbReference>
<evidence type="ECO:0000256" key="11">
    <source>
        <dbReference type="RuleBase" id="RU004136"/>
    </source>
</evidence>
<accession>A0A7Z0LHL4</accession>
<protein>
    <recommendedName>
        <fullName evidence="10 11">UDP-N-acetylmuramoyl-tripeptide--D-alanyl-D-alanine ligase</fullName>
        <ecNumber evidence="10 11">6.3.2.10</ecNumber>
    </recommendedName>
    <alternativeName>
        <fullName evidence="10">D-alanyl-D-alanine-adding enzyme</fullName>
    </alternativeName>
</protein>
<dbReference type="InterPro" id="IPR051046">
    <property type="entry name" value="MurCDEF_CellWall_CoF430Synth"/>
</dbReference>
<dbReference type="GO" id="GO:0005737">
    <property type="term" value="C:cytoplasm"/>
    <property type="evidence" value="ECO:0007669"/>
    <property type="project" value="UniProtKB-SubCell"/>
</dbReference>
<proteinExistence type="inferred from homology"/>
<evidence type="ECO:0000256" key="9">
    <source>
        <dbReference type="ARBA" id="ARBA00023316"/>
    </source>
</evidence>
<keyword evidence="2 10" id="KW-0436">Ligase</keyword>
<evidence type="ECO:0000256" key="8">
    <source>
        <dbReference type="ARBA" id="ARBA00023306"/>
    </source>
</evidence>
<evidence type="ECO:0000256" key="5">
    <source>
        <dbReference type="ARBA" id="ARBA00022840"/>
    </source>
</evidence>
<dbReference type="Gene3D" id="3.40.1390.10">
    <property type="entry name" value="MurE/MurF, N-terminal domain"/>
    <property type="match status" value="1"/>
</dbReference>
<dbReference type="PANTHER" id="PTHR43024">
    <property type="entry name" value="UDP-N-ACETYLMURAMOYL-TRIPEPTIDE--D-ALANYL-D-ALANINE LIGASE"/>
    <property type="match status" value="1"/>
</dbReference>
<comment type="pathway">
    <text evidence="10 11">Cell wall biogenesis; peptidoglycan biosynthesis.</text>
</comment>
<comment type="similarity">
    <text evidence="10">Belongs to the MurCDEF family. MurF subfamily.</text>
</comment>
<sequence>MTTLSLDDVAIAVGGDCPAGDAALSVTTVATDSRQIVPGCLFVALKGDRFDGHAFLASAYEQGAVAALVAERDEHCPLPQVTCADTRLALGLLAQAWRRRWQGPVVAITGNSGKTTVKEMTAALLKAHGIVHATHGNLNNDIGAPLTLLGLNDEHRAAVVELGANHLGEIAWTAPLASPQVAVITNVTGAHVGEFGGMGQIAQAKSEILHALSAEGIAVLNRDDRYFHFWQQCAAPRQVISFGLHPDAEVTAKALSCDAQGRYAFTLVKKGQTLGHVTLALVGEHNVLNALASAAAALSLSVPSDEVVARLSSLSTLPGRLQVVSHQQDGQLLDDSYNANPGAVKVALDALMCFPGPRWCALGAMGELGADSSALHADVGAYAARLGVDQLLTLGEAAKSASEAFGKGLHFDDYAALEQYLMSTLPPNASLLVKGSRSAGMERLVEALRHDATQADTSC</sequence>
<evidence type="ECO:0000313" key="15">
    <source>
        <dbReference type="EMBL" id="NYS59206.1"/>
    </source>
</evidence>
<dbReference type="EMBL" id="JACCDF010000001">
    <property type="protein sequence ID" value="NYS59206.1"/>
    <property type="molecule type" value="Genomic_DNA"/>
</dbReference>
<evidence type="ECO:0000256" key="7">
    <source>
        <dbReference type="ARBA" id="ARBA00022984"/>
    </source>
</evidence>
<evidence type="ECO:0000256" key="6">
    <source>
        <dbReference type="ARBA" id="ARBA00022960"/>
    </source>
</evidence>
<dbReference type="NCBIfam" id="TIGR01143">
    <property type="entry name" value="murF"/>
    <property type="match status" value="1"/>
</dbReference>
<evidence type="ECO:0000259" key="14">
    <source>
        <dbReference type="Pfam" id="PF08245"/>
    </source>
</evidence>
<name>A0A7Z0LHL4_9GAMM</name>
<evidence type="ECO:0000256" key="1">
    <source>
        <dbReference type="ARBA" id="ARBA00022490"/>
    </source>
</evidence>
<dbReference type="EC" id="6.3.2.10" evidence="10 11"/>
<dbReference type="GO" id="GO:0009252">
    <property type="term" value="P:peptidoglycan biosynthetic process"/>
    <property type="evidence" value="ECO:0007669"/>
    <property type="project" value="UniProtKB-UniRule"/>
</dbReference>
<evidence type="ECO:0000259" key="13">
    <source>
        <dbReference type="Pfam" id="PF02875"/>
    </source>
</evidence>
<gene>
    <name evidence="10" type="primary">murF</name>
    <name evidence="15" type="ORF">HZS81_00275</name>
</gene>
<evidence type="ECO:0000313" key="16">
    <source>
        <dbReference type="Proteomes" id="UP000586119"/>
    </source>
</evidence>
<dbReference type="InterPro" id="IPR013221">
    <property type="entry name" value="Mur_ligase_cen"/>
</dbReference>
<dbReference type="RefSeq" id="WP_179928558.1">
    <property type="nucleotide sequence ID" value="NZ_JACCDF010000001.1"/>
</dbReference>
<dbReference type="InterPro" id="IPR035911">
    <property type="entry name" value="MurE/MurF_N"/>
</dbReference>
<comment type="function">
    <text evidence="10 11">Involved in cell wall formation. Catalyzes the final step in the synthesis of UDP-N-acetylmuramoyl-pentapeptide, the precursor of murein.</text>
</comment>
<dbReference type="InterPro" id="IPR004101">
    <property type="entry name" value="Mur_ligase_C"/>
</dbReference>
<comment type="caution">
    <text evidence="10">Lacks conserved residue(s) required for the propagation of feature annotation.</text>
</comment>
<keyword evidence="5 10" id="KW-0067">ATP-binding</keyword>
<dbReference type="HAMAP" id="MF_02019">
    <property type="entry name" value="MurF"/>
    <property type="match status" value="1"/>
</dbReference>
<evidence type="ECO:0000256" key="3">
    <source>
        <dbReference type="ARBA" id="ARBA00022618"/>
    </source>
</evidence>
<dbReference type="Proteomes" id="UP000586119">
    <property type="component" value="Unassembled WGS sequence"/>
</dbReference>
<keyword evidence="4 10" id="KW-0547">Nucleotide-binding</keyword>
<dbReference type="SUPFAM" id="SSF63418">
    <property type="entry name" value="MurE/MurF N-terminal domain"/>
    <property type="match status" value="1"/>
</dbReference>
<dbReference type="Pfam" id="PF08245">
    <property type="entry name" value="Mur_ligase_M"/>
    <property type="match status" value="1"/>
</dbReference>
<organism evidence="15 16">
    <name type="scientific">Vreelandella salicampi</name>
    <dbReference type="NCBI Taxonomy" id="1449798"/>
    <lineage>
        <taxon>Bacteria</taxon>
        <taxon>Pseudomonadati</taxon>
        <taxon>Pseudomonadota</taxon>
        <taxon>Gammaproteobacteria</taxon>
        <taxon>Oceanospirillales</taxon>
        <taxon>Halomonadaceae</taxon>
        <taxon>Vreelandella</taxon>
    </lineage>
</organism>
<dbReference type="PANTHER" id="PTHR43024:SF1">
    <property type="entry name" value="UDP-N-ACETYLMURAMOYL-TRIPEPTIDE--D-ALANYL-D-ALANINE LIGASE"/>
    <property type="match status" value="1"/>
</dbReference>
<dbReference type="InterPro" id="IPR036565">
    <property type="entry name" value="Mur-like_cat_sf"/>
</dbReference>
<comment type="catalytic activity">
    <reaction evidence="10 11">
        <text>D-alanyl-D-alanine + UDP-N-acetyl-alpha-D-muramoyl-L-alanyl-gamma-D-glutamyl-meso-2,6-diaminopimelate + ATP = UDP-N-acetyl-alpha-D-muramoyl-L-alanyl-gamma-D-glutamyl-meso-2,6-diaminopimeloyl-D-alanyl-D-alanine + ADP + phosphate + H(+)</text>
        <dbReference type="Rhea" id="RHEA:28374"/>
        <dbReference type="ChEBI" id="CHEBI:15378"/>
        <dbReference type="ChEBI" id="CHEBI:30616"/>
        <dbReference type="ChEBI" id="CHEBI:43474"/>
        <dbReference type="ChEBI" id="CHEBI:57822"/>
        <dbReference type="ChEBI" id="CHEBI:61386"/>
        <dbReference type="ChEBI" id="CHEBI:83905"/>
        <dbReference type="ChEBI" id="CHEBI:456216"/>
        <dbReference type="EC" id="6.3.2.10"/>
    </reaction>
</comment>
<keyword evidence="7 10" id="KW-0573">Peptidoglycan synthesis</keyword>
<evidence type="ECO:0000256" key="10">
    <source>
        <dbReference type="HAMAP-Rule" id="MF_02019"/>
    </source>
</evidence>
<keyword evidence="9 10" id="KW-0961">Cell wall biogenesis/degradation</keyword>
<keyword evidence="8 10" id="KW-0131">Cell cycle</keyword>
<dbReference type="GO" id="GO:0051301">
    <property type="term" value="P:cell division"/>
    <property type="evidence" value="ECO:0007669"/>
    <property type="project" value="UniProtKB-KW"/>
</dbReference>
<dbReference type="AlphaFoldDB" id="A0A7Z0LHL4"/>
<dbReference type="GO" id="GO:0008360">
    <property type="term" value="P:regulation of cell shape"/>
    <property type="evidence" value="ECO:0007669"/>
    <property type="project" value="UniProtKB-KW"/>
</dbReference>
<keyword evidence="1 10" id="KW-0963">Cytoplasm</keyword>
<dbReference type="GO" id="GO:0071555">
    <property type="term" value="P:cell wall organization"/>
    <property type="evidence" value="ECO:0007669"/>
    <property type="project" value="UniProtKB-KW"/>
</dbReference>
<comment type="subcellular location">
    <subcellularLocation>
        <location evidence="10 11">Cytoplasm</location>
    </subcellularLocation>
</comment>
<keyword evidence="6 10" id="KW-0133">Cell shape</keyword>
<dbReference type="Pfam" id="PF01225">
    <property type="entry name" value="Mur_ligase"/>
    <property type="match status" value="1"/>
</dbReference>
<dbReference type="Gene3D" id="3.90.190.20">
    <property type="entry name" value="Mur ligase, C-terminal domain"/>
    <property type="match status" value="1"/>
</dbReference>
<dbReference type="InterPro" id="IPR000713">
    <property type="entry name" value="Mur_ligase_N"/>
</dbReference>
<evidence type="ECO:0000256" key="4">
    <source>
        <dbReference type="ARBA" id="ARBA00022741"/>
    </source>
</evidence>
<dbReference type="GO" id="GO:0047480">
    <property type="term" value="F:UDP-N-acetylmuramoyl-tripeptide-D-alanyl-D-alanine ligase activity"/>
    <property type="evidence" value="ECO:0007669"/>
    <property type="project" value="UniProtKB-UniRule"/>
</dbReference>